<dbReference type="Proteomes" id="UP000193622">
    <property type="component" value="Unassembled WGS sequence"/>
</dbReference>
<reference evidence="1 2" key="1">
    <citation type="submission" date="2016-01" db="EMBL/GenBank/DDBJ databases">
        <title>The new phylogeny of the genus Mycobacterium.</title>
        <authorList>
            <person name="Tarcisio F."/>
            <person name="Conor M."/>
            <person name="Antonella G."/>
            <person name="Elisabetta G."/>
            <person name="Giulia F.S."/>
            <person name="Sara T."/>
            <person name="Anna F."/>
            <person name="Clotilde B."/>
            <person name="Roberto B."/>
            <person name="Veronica D.S."/>
            <person name="Fabio R."/>
            <person name="Monica P."/>
            <person name="Olivier J."/>
            <person name="Enrico T."/>
            <person name="Nicola S."/>
        </authorList>
    </citation>
    <scope>NUCLEOTIDE SEQUENCE [LARGE SCALE GENOMIC DNA]</scope>
    <source>
        <strain evidence="1 2">DSM 45541</strain>
    </source>
</reference>
<evidence type="ECO:0000313" key="2">
    <source>
        <dbReference type="Proteomes" id="UP000193622"/>
    </source>
</evidence>
<dbReference type="InterPro" id="IPR020915">
    <property type="entry name" value="UPF0311"/>
</dbReference>
<sequence>MPKFSAELRPLCRVVYEIGEPISVSSGPTGSRIVGEITSARFEGERLRASLKGMAAADWAFVEPSGRVLVDARLTLQTDDGAVILVNYTGRMDARTGVVYSSMYFETGDDRYAWLTRVLGVAKGNAGASTVEYDVFEVA</sequence>
<dbReference type="Pfam" id="PF11578">
    <property type="entry name" value="DUF3237"/>
    <property type="match status" value="1"/>
</dbReference>
<dbReference type="PANTHER" id="PTHR37315:SF1">
    <property type="entry name" value="UPF0311 PROTEIN BLR7842"/>
    <property type="match status" value="1"/>
</dbReference>
<dbReference type="EMBL" id="LQPC01000037">
    <property type="protein sequence ID" value="ORV86199.1"/>
    <property type="molecule type" value="Genomic_DNA"/>
</dbReference>
<dbReference type="AlphaFoldDB" id="A0A1X1WI16"/>
<name>A0A1X1WI16_MYCIR</name>
<proteinExistence type="predicted"/>
<dbReference type="Gene3D" id="2.40.160.20">
    <property type="match status" value="1"/>
</dbReference>
<evidence type="ECO:0000313" key="1">
    <source>
        <dbReference type="EMBL" id="ORV86199.1"/>
    </source>
</evidence>
<dbReference type="PANTHER" id="PTHR37315">
    <property type="entry name" value="UPF0311 PROTEIN BLR7842"/>
    <property type="match status" value="1"/>
</dbReference>
<organism evidence="1 2">
    <name type="scientific">Mycolicibacterium iranicum</name>
    <name type="common">Mycobacterium iranicum</name>
    <dbReference type="NCBI Taxonomy" id="912594"/>
    <lineage>
        <taxon>Bacteria</taxon>
        <taxon>Bacillati</taxon>
        <taxon>Actinomycetota</taxon>
        <taxon>Actinomycetes</taxon>
        <taxon>Mycobacteriales</taxon>
        <taxon>Mycobacteriaceae</taxon>
        <taxon>Mycolicibacterium</taxon>
    </lineage>
</organism>
<protein>
    <submittedName>
        <fullName evidence="1">Uncharacterized protein</fullName>
    </submittedName>
</protein>
<dbReference type="RefSeq" id="WP_085176147.1">
    <property type="nucleotide sequence ID" value="NZ_LQPC01000037.1"/>
</dbReference>
<gene>
    <name evidence="1" type="ORF">AWC12_19140</name>
</gene>
<comment type="caution">
    <text evidence="1">The sequence shown here is derived from an EMBL/GenBank/DDBJ whole genome shotgun (WGS) entry which is preliminary data.</text>
</comment>
<accession>A0A1X1WI16</accession>